<evidence type="ECO:0000313" key="1">
    <source>
        <dbReference type="EMBL" id="MBX47321.1"/>
    </source>
</evidence>
<sequence>MILHSGWPLPLSQNGILEIQVPVVCFLL</sequence>
<organism evidence="1">
    <name type="scientific">Rhizophora mucronata</name>
    <name type="common">Asiatic mangrove</name>
    <dbReference type="NCBI Taxonomy" id="61149"/>
    <lineage>
        <taxon>Eukaryota</taxon>
        <taxon>Viridiplantae</taxon>
        <taxon>Streptophyta</taxon>
        <taxon>Embryophyta</taxon>
        <taxon>Tracheophyta</taxon>
        <taxon>Spermatophyta</taxon>
        <taxon>Magnoliopsida</taxon>
        <taxon>eudicotyledons</taxon>
        <taxon>Gunneridae</taxon>
        <taxon>Pentapetalae</taxon>
        <taxon>rosids</taxon>
        <taxon>fabids</taxon>
        <taxon>Malpighiales</taxon>
        <taxon>Rhizophoraceae</taxon>
        <taxon>Rhizophora</taxon>
    </lineage>
</organism>
<name>A0A2P2NY45_RHIMU</name>
<protein>
    <submittedName>
        <fullName evidence="1">Uncharacterized protein</fullName>
    </submittedName>
</protein>
<dbReference type="EMBL" id="GGEC01066837">
    <property type="protein sequence ID" value="MBX47321.1"/>
    <property type="molecule type" value="Transcribed_RNA"/>
</dbReference>
<accession>A0A2P2NY45</accession>
<proteinExistence type="predicted"/>
<reference evidence="1" key="1">
    <citation type="submission" date="2018-02" db="EMBL/GenBank/DDBJ databases">
        <title>Rhizophora mucronata_Transcriptome.</title>
        <authorList>
            <person name="Meera S.P."/>
            <person name="Sreeshan A."/>
            <person name="Augustine A."/>
        </authorList>
    </citation>
    <scope>NUCLEOTIDE SEQUENCE</scope>
    <source>
        <tissue evidence="1">Leaf</tissue>
    </source>
</reference>
<dbReference type="AlphaFoldDB" id="A0A2P2NY45"/>